<name>A0A5E9PEF1_9GAMM</name>
<protein>
    <submittedName>
        <fullName evidence="4">DNA processing protein DprA</fullName>
    </submittedName>
</protein>
<dbReference type="RefSeq" id="WP_134262925.1">
    <property type="nucleotide sequence ID" value="NZ_SNSA01000005.1"/>
</dbReference>
<evidence type="ECO:0000256" key="2">
    <source>
        <dbReference type="SAM" id="MobiDB-lite"/>
    </source>
</evidence>
<dbReference type="InterPro" id="IPR003488">
    <property type="entry name" value="DprA"/>
</dbReference>
<dbReference type="GO" id="GO:0009294">
    <property type="term" value="P:DNA-mediated transformation"/>
    <property type="evidence" value="ECO:0007669"/>
    <property type="project" value="InterPro"/>
</dbReference>
<evidence type="ECO:0000256" key="1">
    <source>
        <dbReference type="ARBA" id="ARBA00006525"/>
    </source>
</evidence>
<reference evidence="4 5" key="1">
    <citation type="submission" date="2019-03" db="EMBL/GenBank/DDBJ databases">
        <title>Draft genome sequence of an environmental Acinetobacter seifertii from Brazil.</title>
        <authorList>
            <person name="Furlan J.P.R."/>
            <person name="Stehling E.G."/>
        </authorList>
    </citation>
    <scope>NUCLEOTIDE SEQUENCE [LARGE SCALE GENOMIC DNA]</scope>
    <source>
        <strain evidence="4 5">SAb133</strain>
    </source>
</reference>
<dbReference type="Pfam" id="PF02481">
    <property type="entry name" value="DNA_processg_A"/>
    <property type="match status" value="1"/>
</dbReference>
<dbReference type="SUPFAM" id="SSF102405">
    <property type="entry name" value="MCP/YpsA-like"/>
    <property type="match status" value="1"/>
</dbReference>
<sequence length="349" mass="39463">MREEDLIIPPHHIFLGLIQLNGVGFQTLYKFFDEGKALSDLMRAENKEDFLNLLGRSIEINIKSSDDWNTYLNKIVESGEKYYNELKDKGIIFLLHTDYQFPEFPIKMKMPVYWLFIQGKIENLYAKNSLTLIGSRDSSAIGFFLAQCLLFGVSNVKEKVVTISGLAAGIDQIVHEISLFLGIPTVAVLGNGLNENYPVNSKQLRKDIIEAGGTIITEYFPDMKPSKEAFVNRNRIQAALSKVVIPLEWKKKSGTAHTIRFAYEMKKQVCYVETSICRKLFTEHALANSSAQRKYGGNIFILPNGINELIKSLDLTWQGEATLAPNANNISTKPQDSDLKQPEQIGWNF</sequence>
<feature type="region of interest" description="Disordered" evidence="2">
    <location>
        <begin position="326"/>
        <end position="349"/>
    </location>
</feature>
<evidence type="ECO:0000313" key="5">
    <source>
        <dbReference type="Proteomes" id="UP000297445"/>
    </source>
</evidence>
<dbReference type="Proteomes" id="UP000297445">
    <property type="component" value="Unassembled WGS sequence"/>
</dbReference>
<accession>A0A5E9PEF1</accession>
<dbReference type="Gene3D" id="3.40.50.450">
    <property type="match status" value="1"/>
</dbReference>
<organism evidence="4 5">
    <name type="scientific">Acinetobacter seifertii</name>
    <dbReference type="NCBI Taxonomy" id="1530123"/>
    <lineage>
        <taxon>Bacteria</taxon>
        <taxon>Pseudomonadati</taxon>
        <taxon>Pseudomonadota</taxon>
        <taxon>Gammaproteobacteria</taxon>
        <taxon>Moraxellales</taxon>
        <taxon>Moraxellaceae</taxon>
        <taxon>Acinetobacter</taxon>
        <taxon>Acinetobacter calcoaceticus/baumannii complex</taxon>
    </lineage>
</organism>
<proteinExistence type="inferred from homology"/>
<dbReference type="InterPro" id="IPR057666">
    <property type="entry name" value="DrpA_SLOG"/>
</dbReference>
<evidence type="ECO:0000313" key="4">
    <source>
        <dbReference type="EMBL" id="TEU27187.1"/>
    </source>
</evidence>
<comment type="caution">
    <text evidence="4">The sequence shown here is derived from an EMBL/GenBank/DDBJ whole genome shotgun (WGS) entry which is preliminary data.</text>
</comment>
<evidence type="ECO:0000259" key="3">
    <source>
        <dbReference type="Pfam" id="PF02481"/>
    </source>
</evidence>
<dbReference type="PANTHER" id="PTHR43022:SF1">
    <property type="entry name" value="PROTEIN SMF"/>
    <property type="match status" value="1"/>
</dbReference>
<comment type="similarity">
    <text evidence="1">Belongs to the DprA/Smf family.</text>
</comment>
<feature type="domain" description="Smf/DprA SLOG" evidence="3">
    <location>
        <begin position="94"/>
        <end position="279"/>
    </location>
</feature>
<dbReference type="PANTHER" id="PTHR43022">
    <property type="entry name" value="PROTEIN SMF"/>
    <property type="match status" value="1"/>
</dbReference>
<dbReference type="AlphaFoldDB" id="A0A5E9PEF1"/>
<dbReference type="EMBL" id="SNSA01000005">
    <property type="protein sequence ID" value="TEU27187.1"/>
    <property type="molecule type" value="Genomic_DNA"/>
</dbReference>
<gene>
    <name evidence="4" type="ORF">E2R16_12055</name>
</gene>